<sequence length="49" mass="5463">MNNVGTVEVLCSGSHGLFDATLRILEILPEFPDTIVAYPPCFFNDNQTY</sequence>
<dbReference type="AlphaFoldDB" id="A0A0E9WBF4"/>
<organism evidence="1">
    <name type="scientific">Anguilla anguilla</name>
    <name type="common">European freshwater eel</name>
    <name type="synonym">Muraena anguilla</name>
    <dbReference type="NCBI Taxonomy" id="7936"/>
    <lineage>
        <taxon>Eukaryota</taxon>
        <taxon>Metazoa</taxon>
        <taxon>Chordata</taxon>
        <taxon>Craniata</taxon>
        <taxon>Vertebrata</taxon>
        <taxon>Euteleostomi</taxon>
        <taxon>Actinopterygii</taxon>
        <taxon>Neopterygii</taxon>
        <taxon>Teleostei</taxon>
        <taxon>Anguilliformes</taxon>
        <taxon>Anguillidae</taxon>
        <taxon>Anguilla</taxon>
    </lineage>
</organism>
<name>A0A0E9WBF4_ANGAN</name>
<dbReference type="EMBL" id="GBXM01020941">
    <property type="protein sequence ID" value="JAH87636.1"/>
    <property type="molecule type" value="Transcribed_RNA"/>
</dbReference>
<evidence type="ECO:0000313" key="1">
    <source>
        <dbReference type="EMBL" id="JAH87636.1"/>
    </source>
</evidence>
<reference evidence="1" key="1">
    <citation type="submission" date="2014-11" db="EMBL/GenBank/DDBJ databases">
        <authorList>
            <person name="Amaro Gonzalez C."/>
        </authorList>
    </citation>
    <scope>NUCLEOTIDE SEQUENCE</scope>
</reference>
<proteinExistence type="predicted"/>
<reference evidence="1" key="2">
    <citation type="journal article" date="2015" name="Fish Shellfish Immunol.">
        <title>Early steps in the European eel (Anguilla anguilla)-Vibrio vulnificus interaction in the gills: Role of the RtxA13 toxin.</title>
        <authorList>
            <person name="Callol A."/>
            <person name="Pajuelo D."/>
            <person name="Ebbesson L."/>
            <person name="Teles M."/>
            <person name="MacKenzie S."/>
            <person name="Amaro C."/>
        </authorList>
    </citation>
    <scope>NUCLEOTIDE SEQUENCE</scope>
</reference>
<protein>
    <submittedName>
        <fullName evidence="1">Uncharacterized protein</fullName>
    </submittedName>
</protein>
<accession>A0A0E9WBF4</accession>